<proteinExistence type="predicted"/>
<dbReference type="Proteomes" id="UP000004994">
    <property type="component" value="Chromosome 5"/>
</dbReference>
<reference evidence="4" key="2">
    <citation type="submission" date="2015-06" db="UniProtKB">
        <authorList>
            <consortium name="EnsemblPlants"/>
        </authorList>
    </citation>
    <scope>IDENTIFICATION</scope>
    <source>
        <strain evidence="4">cv. Heinz 1706</strain>
    </source>
</reference>
<dbReference type="SMART" id="SM00184">
    <property type="entry name" value="RING"/>
    <property type="match status" value="1"/>
</dbReference>
<evidence type="ECO:0000313" key="5">
    <source>
        <dbReference type="Proteomes" id="UP000004994"/>
    </source>
</evidence>
<dbReference type="AlphaFoldDB" id="K4C2A8"/>
<dbReference type="GO" id="GO:0008270">
    <property type="term" value="F:zinc ion binding"/>
    <property type="evidence" value="ECO:0007669"/>
    <property type="project" value="UniProtKB-KW"/>
</dbReference>
<dbReference type="PANTHER" id="PTHR46798:SF15">
    <property type="entry name" value="RING-TYPE DOMAIN-CONTAINING PROTEIN"/>
    <property type="match status" value="1"/>
</dbReference>
<keyword evidence="1" id="KW-0862">Zinc</keyword>
<dbReference type="GO" id="GO:0005634">
    <property type="term" value="C:nucleus"/>
    <property type="evidence" value="ECO:0000318"/>
    <property type="project" value="GO_Central"/>
</dbReference>
<dbReference type="PaxDb" id="4081-Solyc05g054290.1.1"/>
<evidence type="ECO:0000256" key="2">
    <source>
        <dbReference type="SAM" id="MobiDB-lite"/>
    </source>
</evidence>
<dbReference type="EnsemblPlants" id="Solyc05g054290.1.1">
    <property type="protein sequence ID" value="Solyc05g054290.1.1"/>
    <property type="gene ID" value="Solyc05g054290.1"/>
</dbReference>
<feature type="compositionally biased region" description="Basic and acidic residues" evidence="2">
    <location>
        <begin position="91"/>
        <end position="106"/>
    </location>
</feature>
<dbReference type="InParanoid" id="K4C2A8"/>
<dbReference type="OMA" id="VEDEHNE"/>
<dbReference type="InterPro" id="IPR001841">
    <property type="entry name" value="Znf_RING"/>
</dbReference>
<evidence type="ECO:0000256" key="1">
    <source>
        <dbReference type="PROSITE-ProRule" id="PRU00175"/>
    </source>
</evidence>
<keyword evidence="1" id="KW-0863">Zinc-finger</keyword>
<name>K4C2A8_SOLLC</name>
<dbReference type="Gene3D" id="3.30.40.10">
    <property type="entry name" value="Zinc/RING finger domain, C3HC4 (zinc finger)"/>
    <property type="match status" value="1"/>
</dbReference>
<dbReference type="GO" id="GO:0004842">
    <property type="term" value="F:ubiquitin-protein transferase activity"/>
    <property type="evidence" value="ECO:0000318"/>
    <property type="project" value="GO_Central"/>
</dbReference>
<evidence type="ECO:0000313" key="4">
    <source>
        <dbReference type="EnsemblPlants" id="Solyc05g054290.1.1"/>
    </source>
</evidence>
<protein>
    <recommendedName>
        <fullName evidence="3">RING-type domain-containing protein</fullName>
    </recommendedName>
</protein>
<feature type="region of interest" description="Disordered" evidence="2">
    <location>
        <begin position="75"/>
        <end position="116"/>
    </location>
</feature>
<feature type="domain" description="RING-type" evidence="3">
    <location>
        <begin position="16"/>
        <end position="61"/>
    </location>
</feature>
<keyword evidence="1" id="KW-0479">Metal-binding</keyword>
<evidence type="ECO:0000259" key="3">
    <source>
        <dbReference type="PROSITE" id="PS50089"/>
    </source>
</evidence>
<feature type="compositionally biased region" description="Acidic residues" evidence="2">
    <location>
        <begin position="76"/>
        <end position="90"/>
    </location>
</feature>
<dbReference type="HOGENOM" id="CLU_1542740_0_0_1"/>
<dbReference type="SUPFAM" id="SSF57850">
    <property type="entry name" value="RING/U-box"/>
    <property type="match status" value="1"/>
</dbReference>
<dbReference type="InterPro" id="IPR013083">
    <property type="entry name" value="Znf_RING/FYVE/PHD"/>
</dbReference>
<keyword evidence="5" id="KW-1185">Reference proteome</keyword>
<dbReference type="STRING" id="4081.K4C2A8"/>
<organism evidence="4">
    <name type="scientific">Solanum lycopersicum</name>
    <name type="common">Tomato</name>
    <name type="synonym">Lycopersicon esculentum</name>
    <dbReference type="NCBI Taxonomy" id="4081"/>
    <lineage>
        <taxon>Eukaryota</taxon>
        <taxon>Viridiplantae</taxon>
        <taxon>Streptophyta</taxon>
        <taxon>Embryophyta</taxon>
        <taxon>Tracheophyta</taxon>
        <taxon>Spermatophyta</taxon>
        <taxon>Magnoliopsida</taxon>
        <taxon>eudicotyledons</taxon>
        <taxon>Gunneridae</taxon>
        <taxon>Pentapetalae</taxon>
        <taxon>asterids</taxon>
        <taxon>lamiids</taxon>
        <taxon>Solanales</taxon>
        <taxon>Solanaceae</taxon>
        <taxon>Solanoideae</taxon>
        <taxon>Solaneae</taxon>
        <taxon>Solanum</taxon>
        <taxon>Solanum subgen. Lycopersicon</taxon>
    </lineage>
</organism>
<accession>K4C2A8</accession>
<sequence length="197" mass="21579">MANISFPNDLNSAPLCTVCEHKVVDDGTRSITKLICGHYFHTDCIAVEFNFMGQMKCPNCEVVEEDGLWMKVANSEDGESSDEDEDEDEDKQNSEVDQNNEHHDMNPLHATNNAQNGGASYMRRQQLHVPPPPPAPEMIDKRISVSGLNVGLNPVNRNNAFPCLELTLATTSSSVSDGCPQPACQCVTCRASSSKTH</sequence>
<dbReference type="PROSITE" id="PS50089">
    <property type="entry name" value="ZF_RING_2"/>
    <property type="match status" value="1"/>
</dbReference>
<reference evidence="4" key="1">
    <citation type="journal article" date="2012" name="Nature">
        <title>The tomato genome sequence provides insights into fleshy fruit evolution.</title>
        <authorList>
            <consortium name="Tomato Genome Consortium"/>
        </authorList>
    </citation>
    <scope>NUCLEOTIDE SEQUENCE [LARGE SCALE GENOMIC DNA]</scope>
    <source>
        <strain evidence="4">cv. Heinz 1706</strain>
    </source>
</reference>
<dbReference type="PANTHER" id="PTHR46798">
    <property type="entry name" value="OS09G0511500 PROTEIN"/>
    <property type="match status" value="1"/>
</dbReference>
<dbReference type="InterPro" id="IPR044274">
    <property type="entry name" value="RFI2"/>
</dbReference>
<dbReference type="Gramene" id="Solyc05g054290.1.1">
    <property type="protein sequence ID" value="Solyc05g054290.1.1"/>
    <property type="gene ID" value="Solyc05g054290.1"/>
</dbReference>